<dbReference type="Gene3D" id="3.80.10.10">
    <property type="entry name" value="Ribonuclease Inhibitor"/>
    <property type="match status" value="1"/>
</dbReference>
<accession>A0A8H4QL53</accession>
<dbReference type="EMBL" id="JAACJL010000046">
    <property type="protein sequence ID" value="KAF4613157.1"/>
    <property type="molecule type" value="Genomic_DNA"/>
</dbReference>
<evidence type="ECO:0000313" key="2">
    <source>
        <dbReference type="Proteomes" id="UP000521872"/>
    </source>
</evidence>
<keyword evidence="2" id="KW-1185">Reference proteome</keyword>
<dbReference type="AlphaFoldDB" id="A0A8H4QL53"/>
<name>A0A8H4QL53_9AGAR</name>
<evidence type="ECO:0008006" key="3">
    <source>
        <dbReference type="Google" id="ProtNLM"/>
    </source>
</evidence>
<dbReference type="Proteomes" id="UP000521872">
    <property type="component" value="Unassembled WGS sequence"/>
</dbReference>
<gene>
    <name evidence="1" type="ORF">D9613_010806</name>
</gene>
<reference evidence="1 2" key="1">
    <citation type="submission" date="2019-12" db="EMBL/GenBank/DDBJ databases">
        <authorList>
            <person name="Floudas D."/>
            <person name="Bentzer J."/>
            <person name="Ahren D."/>
            <person name="Johansson T."/>
            <person name="Persson P."/>
            <person name="Tunlid A."/>
        </authorList>
    </citation>
    <scope>NUCLEOTIDE SEQUENCE [LARGE SCALE GENOMIC DNA]</scope>
    <source>
        <strain evidence="1 2">CBS 102.39</strain>
    </source>
</reference>
<sequence>MQESESQESLYSDEDGFNDSAEFLVHSNPDILEEICEYIAHEGDLDSEEMASSRSDLFAVMMTCRAFVEPAVSRLWRSLDSLYPLLKLLPAFVQVDGTYVLRGHISAEDWERFDLYASRVRKFSYARDPPDLDIAMHVYFRLALMRSKPMLPSLRQLFCPSTSQDNFLVSGIFLFLSSSLQRIEIGDISPMEDKLCGTVLHTLSSEGAQLEKIALRGHGLTKDTLGLAAKFQSLRELEVIGMGPSLTMEFLEEIGALPWLVELALDFTDSTLTTVERDLGMKDLKGFMVHAPFRFIQAMMSHISTQHLEAIIFVSPNDALFDKKQFLEEIATRWKDTLLRIAVVHHQAGEEPEELTVDTLSPLIGLPRLTYFRLEGYTMQLDDETIAVFARAWPQLHTLLLPFIGGGQPRPTINALRLLSLLSPKLRNLRIPLDTRDLPPFVSSGSPQEPAHMLHTLTIATADDPWELRTLLHLARHIDYCFPDVDSVLAHENHDEDKWLQVHEMIQMYQAVRQEERGFERERMIREEYDLL</sequence>
<protein>
    <recommendedName>
        <fullName evidence="3">F-box domain-containing protein</fullName>
    </recommendedName>
</protein>
<organism evidence="1 2">
    <name type="scientific">Agrocybe pediades</name>
    <dbReference type="NCBI Taxonomy" id="84607"/>
    <lineage>
        <taxon>Eukaryota</taxon>
        <taxon>Fungi</taxon>
        <taxon>Dikarya</taxon>
        <taxon>Basidiomycota</taxon>
        <taxon>Agaricomycotina</taxon>
        <taxon>Agaricomycetes</taxon>
        <taxon>Agaricomycetidae</taxon>
        <taxon>Agaricales</taxon>
        <taxon>Agaricineae</taxon>
        <taxon>Strophariaceae</taxon>
        <taxon>Agrocybe</taxon>
    </lineage>
</organism>
<comment type="caution">
    <text evidence="1">The sequence shown here is derived from an EMBL/GenBank/DDBJ whole genome shotgun (WGS) entry which is preliminary data.</text>
</comment>
<dbReference type="InterPro" id="IPR032675">
    <property type="entry name" value="LRR_dom_sf"/>
</dbReference>
<proteinExistence type="predicted"/>
<evidence type="ECO:0000313" key="1">
    <source>
        <dbReference type="EMBL" id="KAF4613157.1"/>
    </source>
</evidence>